<evidence type="ECO:0000313" key="11">
    <source>
        <dbReference type="Proteomes" id="UP001229421"/>
    </source>
</evidence>
<accession>A0AAD8KJL0</accession>
<dbReference type="PROSITE" id="PS50942">
    <property type="entry name" value="ENTH"/>
    <property type="match status" value="1"/>
</dbReference>
<dbReference type="Proteomes" id="UP001229421">
    <property type="component" value="Unassembled WGS sequence"/>
</dbReference>
<comment type="subcellular location">
    <subcellularLocation>
        <location evidence="1">Cytoplasmic vesicle</location>
        <location evidence="1">Clathrin-coated vesicle</location>
    </subcellularLocation>
    <subcellularLocation>
        <location evidence="2">Golgi apparatus</location>
    </subcellularLocation>
    <subcellularLocation>
        <location evidence="3">Membrane</location>
        <location evidence="3">Clathrin-coated pit</location>
    </subcellularLocation>
</comment>
<evidence type="ECO:0000256" key="8">
    <source>
        <dbReference type="ARBA" id="ARBA00023329"/>
    </source>
</evidence>
<dbReference type="GO" id="GO:0005545">
    <property type="term" value="F:1-phosphatidylinositol binding"/>
    <property type="evidence" value="ECO:0007669"/>
    <property type="project" value="TreeGrafter"/>
</dbReference>
<dbReference type="GO" id="GO:0000149">
    <property type="term" value="F:SNARE binding"/>
    <property type="evidence" value="ECO:0007669"/>
    <property type="project" value="TreeGrafter"/>
</dbReference>
<evidence type="ECO:0000256" key="7">
    <source>
        <dbReference type="ARBA" id="ARBA00023176"/>
    </source>
</evidence>
<dbReference type="GO" id="GO:0030136">
    <property type="term" value="C:clathrin-coated vesicle"/>
    <property type="evidence" value="ECO:0007669"/>
    <property type="project" value="UniProtKB-SubCell"/>
</dbReference>
<feature type="domain" description="ENTH" evidence="9">
    <location>
        <begin position="19"/>
        <end position="159"/>
    </location>
</feature>
<proteinExistence type="predicted"/>
<dbReference type="InterPro" id="IPR008942">
    <property type="entry name" value="ENTH_VHS"/>
</dbReference>
<keyword evidence="7" id="KW-0168">Coated pit</keyword>
<keyword evidence="6" id="KW-0472">Membrane</keyword>
<evidence type="ECO:0000256" key="3">
    <source>
        <dbReference type="ARBA" id="ARBA00004600"/>
    </source>
</evidence>
<dbReference type="SMART" id="SM00273">
    <property type="entry name" value="ENTH"/>
    <property type="match status" value="1"/>
</dbReference>
<dbReference type="Pfam" id="PF07651">
    <property type="entry name" value="ANTH"/>
    <property type="match status" value="1"/>
</dbReference>
<dbReference type="GO" id="GO:0005546">
    <property type="term" value="F:phosphatidylinositol-4,5-bisphosphate binding"/>
    <property type="evidence" value="ECO:0007669"/>
    <property type="project" value="TreeGrafter"/>
</dbReference>
<evidence type="ECO:0000313" key="10">
    <source>
        <dbReference type="EMBL" id="KAK1421512.1"/>
    </source>
</evidence>
<keyword evidence="11" id="KW-1185">Reference proteome</keyword>
<dbReference type="PANTHER" id="PTHR22951">
    <property type="entry name" value="CLATHRIN ASSEMBLY PROTEIN"/>
    <property type="match status" value="1"/>
</dbReference>
<dbReference type="GO" id="GO:0032050">
    <property type="term" value="F:clathrin heavy chain binding"/>
    <property type="evidence" value="ECO:0007669"/>
    <property type="project" value="TreeGrafter"/>
</dbReference>
<keyword evidence="5" id="KW-0333">Golgi apparatus</keyword>
<name>A0AAD8KJL0_TARER</name>
<dbReference type="PANTHER" id="PTHR22951:SF76">
    <property type="entry name" value="OS09G0468150 PROTEIN"/>
    <property type="match status" value="1"/>
</dbReference>
<dbReference type="InterPro" id="IPR048050">
    <property type="entry name" value="ANTH_N_plant"/>
</dbReference>
<dbReference type="SUPFAM" id="SSF48464">
    <property type="entry name" value="ENTH/VHS domain"/>
    <property type="match status" value="1"/>
</dbReference>
<evidence type="ECO:0000256" key="6">
    <source>
        <dbReference type="ARBA" id="ARBA00023136"/>
    </source>
</evidence>
<evidence type="ECO:0000256" key="4">
    <source>
        <dbReference type="ARBA" id="ARBA00022583"/>
    </source>
</evidence>
<dbReference type="InterPro" id="IPR013809">
    <property type="entry name" value="ENTH"/>
</dbReference>
<evidence type="ECO:0000256" key="5">
    <source>
        <dbReference type="ARBA" id="ARBA00023034"/>
    </source>
</evidence>
<dbReference type="CDD" id="cd16987">
    <property type="entry name" value="ANTH_N_AP180_plant"/>
    <property type="match status" value="1"/>
</dbReference>
<dbReference type="GO" id="GO:0006900">
    <property type="term" value="P:vesicle budding from membrane"/>
    <property type="evidence" value="ECO:0007669"/>
    <property type="project" value="TreeGrafter"/>
</dbReference>
<dbReference type="GO" id="GO:0048268">
    <property type="term" value="P:clathrin coat assembly"/>
    <property type="evidence" value="ECO:0007669"/>
    <property type="project" value="InterPro"/>
</dbReference>
<gene>
    <name evidence="10" type="ORF">QVD17_23907</name>
</gene>
<dbReference type="EMBL" id="JAUHHV010000006">
    <property type="protein sequence ID" value="KAK1421512.1"/>
    <property type="molecule type" value="Genomic_DNA"/>
</dbReference>
<evidence type="ECO:0000256" key="1">
    <source>
        <dbReference type="ARBA" id="ARBA00004132"/>
    </source>
</evidence>
<keyword evidence="8" id="KW-0968">Cytoplasmic vesicle</keyword>
<evidence type="ECO:0000259" key="9">
    <source>
        <dbReference type="PROSITE" id="PS50942"/>
    </source>
</evidence>
<evidence type="ECO:0000256" key="2">
    <source>
        <dbReference type="ARBA" id="ARBA00004555"/>
    </source>
</evidence>
<reference evidence="10" key="1">
    <citation type="journal article" date="2023" name="bioRxiv">
        <title>Improved chromosome-level genome assembly for marigold (Tagetes erecta).</title>
        <authorList>
            <person name="Jiang F."/>
            <person name="Yuan L."/>
            <person name="Wang S."/>
            <person name="Wang H."/>
            <person name="Xu D."/>
            <person name="Wang A."/>
            <person name="Fan W."/>
        </authorList>
    </citation>
    <scope>NUCLEOTIDE SEQUENCE</scope>
    <source>
        <strain evidence="10">WSJ</strain>
        <tissue evidence="10">Leaf</tissue>
    </source>
</reference>
<keyword evidence="4" id="KW-0254">Endocytosis</keyword>
<dbReference type="AlphaFoldDB" id="A0AAD8KJL0"/>
<organism evidence="10 11">
    <name type="scientific">Tagetes erecta</name>
    <name type="common">African marigold</name>
    <dbReference type="NCBI Taxonomy" id="13708"/>
    <lineage>
        <taxon>Eukaryota</taxon>
        <taxon>Viridiplantae</taxon>
        <taxon>Streptophyta</taxon>
        <taxon>Embryophyta</taxon>
        <taxon>Tracheophyta</taxon>
        <taxon>Spermatophyta</taxon>
        <taxon>Magnoliopsida</taxon>
        <taxon>eudicotyledons</taxon>
        <taxon>Gunneridae</taxon>
        <taxon>Pentapetalae</taxon>
        <taxon>asterids</taxon>
        <taxon>campanulids</taxon>
        <taxon>Asterales</taxon>
        <taxon>Asteraceae</taxon>
        <taxon>Asteroideae</taxon>
        <taxon>Heliantheae alliance</taxon>
        <taxon>Tageteae</taxon>
        <taxon>Tagetes</taxon>
    </lineage>
</organism>
<dbReference type="GO" id="GO:0072583">
    <property type="term" value="P:clathrin-dependent endocytosis"/>
    <property type="evidence" value="ECO:0007669"/>
    <property type="project" value="InterPro"/>
</dbReference>
<protein>
    <recommendedName>
        <fullName evidence="9">ENTH domain-containing protein</fullName>
    </recommendedName>
</protein>
<dbReference type="Gene3D" id="1.25.40.90">
    <property type="match status" value="1"/>
</dbReference>
<dbReference type="GO" id="GO:0005905">
    <property type="term" value="C:clathrin-coated pit"/>
    <property type="evidence" value="ECO:0007669"/>
    <property type="project" value="UniProtKB-SubCell"/>
</dbReference>
<dbReference type="InterPro" id="IPR011417">
    <property type="entry name" value="ANTH_dom"/>
</dbReference>
<dbReference type="InterPro" id="IPR045192">
    <property type="entry name" value="AP180-like"/>
</dbReference>
<comment type="caution">
    <text evidence="10">The sequence shown here is derived from an EMBL/GenBank/DDBJ whole genome shotgun (WGS) entry which is preliminary data.</text>
</comment>
<dbReference type="GO" id="GO:0005794">
    <property type="term" value="C:Golgi apparatus"/>
    <property type="evidence" value="ECO:0007669"/>
    <property type="project" value="UniProtKB-SubCell"/>
</dbReference>
<sequence>MKDLNLIGIFKDKLTLSKLTFLTNSPLHIAVLRTTTHSPSSPPTHHHLTTLLSLGDSSRATASILTTALINRLHRTTNPYVALKSLFTIHHIIKHGPFILKDQLSVFISSTNIGRNHFKLNNFNECKSATTWMLSAWVRWYASYIENILHTSKNMSFVISSLSLTFLEREKQQEMISSYINFDLIKDFASLTRVIEEMCKVPDNILVENDRLLKCIMEALVNDYLSIVNEIVVRVVELKERVSLLSFNDSVELSNELNRLMSCKEKSLQLFCVRKQKESVDTLWEMVEELNGEIGMVSFSKQLGRKSCNGTESARFGDRVLRTGDSVKFASGRLRLK</sequence>